<comment type="caution">
    <text evidence="1">The sequence shown here is derived from an EMBL/GenBank/DDBJ whole genome shotgun (WGS) entry which is preliminary data.</text>
</comment>
<evidence type="ECO:0000313" key="1">
    <source>
        <dbReference type="EMBL" id="GIQ68426.1"/>
    </source>
</evidence>
<evidence type="ECO:0008006" key="3">
    <source>
        <dbReference type="Google" id="ProtNLM"/>
    </source>
</evidence>
<protein>
    <recommendedName>
        <fullName evidence="3">O-methyltransferase</fullName>
    </recommendedName>
</protein>
<reference evidence="1" key="1">
    <citation type="submission" date="2021-04" db="EMBL/GenBank/DDBJ databases">
        <title>Draft genome sequence of Xylanibacillus composti strain K13.</title>
        <authorList>
            <person name="Uke A."/>
            <person name="Chhe C."/>
            <person name="Baramee S."/>
            <person name="Kosugi A."/>
        </authorList>
    </citation>
    <scope>NUCLEOTIDE SEQUENCE</scope>
    <source>
        <strain evidence="1">K13</strain>
    </source>
</reference>
<dbReference type="AlphaFoldDB" id="A0A8J4H2S1"/>
<accession>A0A8J4H2S1</accession>
<gene>
    <name evidence="1" type="ORF">XYCOK13_12500</name>
</gene>
<proteinExistence type="predicted"/>
<sequence>MKMDELPLARQVDLAFRQMHKELSMLSDGTVFLQIRNNRIGKFGIRHYDAANWTESGSVRTTGGLTESQRLAFRNMALEAIKRKTWSHGEIQFEFAVRKGLLTATVQYESNYNMAALDPSVVHV</sequence>
<dbReference type="Proteomes" id="UP000677918">
    <property type="component" value="Unassembled WGS sequence"/>
</dbReference>
<dbReference type="RefSeq" id="WP_308443014.1">
    <property type="nucleotide sequence ID" value="NZ_BOVK01000015.1"/>
</dbReference>
<keyword evidence="2" id="KW-1185">Reference proteome</keyword>
<dbReference type="EMBL" id="BOVK01000015">
    <property type="protein sequence ID" value="GIQ68426.1"/>
    <property type="molecule type" value="Genomic_DNA"/>
</dbReference>
<evidence type="ECO:0000313" key="2">
    <source>
        <dbReference type="Proteomes" id="UP000677918"/>
    </source>
</evidence>
<name>A0A8J4H2S1_9BACL</name>
<organism evidence="1 2">
    <name type="scientific">Xylanibacillus composti</name>
    <dbReference type="NCBI Taxonomy" id="1572762"/>
    <lineage>
        <taxon>Bacteria</taxon>
        <taxon>Bacillati</taxon>
        <taxon>Bacillota</taxon>
        <taxon>Bacilli</taxon>
        <taxon>Bacillales</taxon>
        <taxon>Paenibacillaceae</taxon>
        <taxon>Xylanibacillus</taxon>
    </lineage>
</organism>